<protein>
    <submittedName>
        <fullName evidence="1">Uncharacterized protein</fullName>
    </submittedName>
</protein>
<reference evidence="1 2" key="1">
    <citation type="journal article" date="2016" name="Genome Announc.">
        <title>Draft Genome Sequence of the Thermotolerant Cyanobacterium Desertifilum sp. IPPAS B-1220.</title>
        <authorList>
            <person name="Mironov K.S."/>
            <person name="Sinetova M.A."/>
            <person name="Bolatkhan K."/>
            <person name="Zayadan B.K."/>
            <person name="Ustinova V.V."/>
            <person name="Kupriyanova E.V."/>
            <person name="Skrypnik A.N."/>
            <person name="Gogoleva N.E."/>
            <person name="Gogolev Y.V."/>
            <person name="Los D.A."/>
        </authorList>
    </citation>
    <scope>NUCLEOTIDE SEQUENCE [LARGE SCALE GENOMIC DNA]</scope>
    <source>
        <strain evidence="1 2">IPPAS B-1220</strain>
    </source>
</reference>
<name>A0ACD5H0M2_9CYAN</name>
<proteinExistence type="predicted"/>
<dbReference type="Proteomes" id="UP000095472">
    <property type="component" value="Chromosome"/>
</dbReference>
<organism evidence="1 2">
    <name type="scientific">Desertifilum tharense IPPAS B-1220</name>
    <dbReference type="NCBI Taxonomy" id="1781255"/>
    <lineage>
        <taxon>Bacteria</taxon>
        <taxon>Bacillati</taxon>
        <taxon>Cyanobacteriota</taxon>
        <taxon>Cyanophyceae</taxon>
        <taxon>Desertifilales</taxon>
        <taxon>Desertifilaceae</taxon>
        <taxon>Desertifilum</taxon>
    </lineage>
</organism>
<accession>A0ACD5H0M2</accession>
<sequence length="60" mass="6850">MGKKRMGGWGGGEMGGKKVNRLILLDTYSQFRYLVCKLQNKRTSFPTQYAVARKLPKERG</sequence>
<evidence type="ECO:0000313" key="2">
    <source>
        <dbReference type="Proteomes" id="UP000095472"/>
    </source>
</evidence>
<evidence type="ECO:0000313" key="1">
    <source>
        <dbReference type="EMBL" id="XPM66554.1"/>
    </source>
</evidence>
<keyword evidence="2" id="KW-1185">Reference proteome</keyword>
<dbReference type="EMBL" id="CP182909">
    <property type="protein sequence ID" value="XPM66554.1"/>
    <property type="molecule type" value="Genomic_DNA"/>
</dbReference>
<gene>
    <name evidence="1" type="ORF">BH720_015440</name>
</gene>